<keyword evidence="1" id="KW-0812">Transmembrane</keyword>
<accession>A0A162KDG5</accession>
<keyword evidence="1" id="KW-0472">Membrane</keyword>
<name>A0A162KDG5_9BACL</name>
<dbReference type="AlphaFoldDB" id="A0A162KDG5"/>
<sequence>MSESMRNLLRSLLLLIVFIFAVVLVFIGQKNIGAPGLGIMLLGLALLIGLLWFYNRKYK</sequence>
<gene>
    <name evidence="2" type="ORF">PBAT_13750</name>
</gene>
<dbReference type="Proteomes" id="UP000077355">
    <property type="component" value="Unassembled WGS sequence"/>
</dbReference>
<feature type="transmembrane region" description="Helical" evidence="1">
    <location>
        <begin position="12"/>
        <end position="28"/>
    </location>
</feature>
<dbReference type="EMBL" id="LVJI01000018">
    <property type="protein sequence ID" value="OAB45008.1"/>
    <property type="molecule type" value="Genomic_DNA"/>
</dbReference>
<dbReference type="Pfam" id="PF21844">
    <property type="entry name" value="DUF6903"/>
    <property type="match status" value="1"/>
</dbReference>
<feature type="transmembrane region" description="Helical" evidence="1">
    <location>
        <begin position="34"/>
        <end position="54"/>
    </location>
</feature>
<proteinExistence type="predicted"/>
<keyword evidence="1" id="KW-1133">Transmembrane helix</keyword>
<organism evidence="2 3">
    <name type="scientific">Paenibacillus antarcticus</name>
    <dbReference type="NCBI Taxonomy" id="253703"/>
    <lineage>
        <taxon>Bacteria</taxon>
        <taxon>Bacillati</taxon>
        <taxon>Bacillota</taxon>
        <taxon>Bacilli</taxon>
        <taxon>Bacillales</taxon>
        <taxon>Paenibacillaceae</taxon>
        <taxon>Paenibacillus</taxon>
    </lineage>
</organism>
<dbReference type="InterPro" id="IPR054198">
    <property type="entry name" value="DUF6903"/>
</dbReference>
<evidence type="ECO:0000256" key="1">
    <source>
        <dbReference type="SAM" id="Phobius"/>
    </source>
</evidence>
<keyword evidence="3" id="KW-1185">Reference proteome</keyword>
<evidence type="ECO:0000313" key="2">
    <source>
        <dbReference type="EMBL" id="OAB45008.1"/>
    </source>
</evidence>
<evidence type="ECO:0000313" key="3">
    <source>
        <dbReference type="Proteomes" id="UP000077355"/>
    </source>
</evidence>
<reference evidence="2 3" key="1">
    <citation type="submission" date="2016-03" db="EMBL/GenBank/DDBJ databases">
        <title>Draft genome sequence of Paenibacillus antarcticus CECT 5836.</title>
        <authorList>
            <person name="Shin S.-K."/>
            <person name="Yi H."/>
        </authorList>
    </citation>
    <scope>NUCLEOTIDE SEQUENCE [LARGE SCALE GENOMIC DNA]</scope>
    <source>
        <strain evidence="2 3">CECT 5836</strain>
    </source>
</reference>
<comment type="caution">
    <text evidence="2">The sequence shown here is derived from an EMBL/GenBank/DDBJ whole genome shotgun (WGS) entry which is preliminary data.</text>
</comment>
<protein>
    <submittedName>
        <fullName evidence="2">Uncharacterized protein</fullName>
    </submittedName>
</protein>